<feature type="domain" description="T-SNARE coiled-coil homology" evidence="9">
    <location>
        <begin position="298"/>
        <end position="360"/>
    </location>
</feature>
<protein>
    <submittedName>
        <fullName evidence="10">Syntaxin protein</fullName>
    </submittedName>
</protein>
<dbReference type="InterPro" id="IPR045242">
    <property type="entry name" value="Syntaxin"/>
</dbReference>
<keyword evidence="5 8" id="KW-0472">Membrane</keyword>
<organism evidence="10 11">
    <name type="scientific">Cystoisospora suis</name>
    <dbReference type="NCBI Taxonomy" id="483139"/>
    <lineage>
        <taxon>Eukaryota</taxon>
        <taxon>Sar</taxon>
        <taxon>Alveolata</taxon>
        <taxon>Apicomplexa</taxon>
        <taxon>Conoidasida</taxon>
        <taxon>Coccidia</taxon>
        <taxon>Eucoccidiorida</taxon>
        <taxon>Eimeriorina</taxon>
        <taxon>Sarcocystidae</taxon>
        <taxon>Cystoisospora</taxon>
    </lineage>
</organism>
<evidence type="ECO:0000256" key="1">
    <source>
        <dbReference type="ARBA" id="ARBA00004211"/>
    </source>
</evidence>
<dbReference type="RefSeq" id="XP_067923629.1">
    <property type="nucleotide sequence ID" value="XM_068064395.1"/>
</dbReference>
<dbReference type="InterPro" id="IPR006011">
    <property type="entry name" value="Syntaxin_N"/>
</dbReference>
<evidence type="ECO:0000256" key="8">
    <source>
        <dbReference type="SAM" id="Phobius"/>
    </source>
</evidence>
<dbReference type="GO" id="GO:0006887">
    <property type="term" value="P:exocytosis"/>
    <property type="evidence" value="ECO:0007669"/>
    <property type="project" value="TreeGrafter"/>
</dbReference>
<dbReference type="Gene3D" id="1.20.5.110">
    <property type="match status" value="1"/>
</dbReference>
<dbReference type="GO" id="GO:0006886">
    <property type="term" value="P:intracellular protein transport"/>
    <property type="evidence" value="ECO:0007669"/>
    <property type="project" value="TreeGrafter"/>
</dbReference>
<feature type="transmembrane region" description="Helical" evidence="8">
    <location>
        <begin position="371"/>
        <end position="394"/>
    </location>
</feature>
<dbReference type="GO" id="GO:0005484">
    <property type="term" value="F:SNAP receptor activity"/>
    <property type="evidence" value="ECO:0007669"/>
    <property type="project" value="TreeGrafter"/>
</dbReference>
<keyword evidence="3 8" id="KW-0812">Transmembrane</keyword>
<name>A0A2C6KN94_9APIC</name>
<proteinExistence type="inferred from homology"/>
<dbReference type="GeneID" id="94427606"/>
<feature type="compositionally biased region" description="Acidic residues" evidence="7">
    <location>
        <begin position="80"/>
        <end position="91"/>
    </location>
</feature>
<dbReference type="Pfam" id="PF00804">
    <property type="entry name" value="Syntaxin"/>
    <property type="match status" value="1"/>
</dbReference>
<evidence type="ECO:0000256" key="7">
    <source>
        <dbReference type="SAM" id="MobiDB-lite"/>
    </source>
</evidence>
<dbReference type="CDD" id="cd15848">
    <property type="entry name" value="SNARE_syntaxin1-like"/>
    <property type="match status" value="1"/>
</dbReference>
<dbReference type="PANTHER" id="PTHR19957">
    <property type="entry name" value="SYNTAXIN"/>
    <property type="match status" value="1"/>
</dbReference>
<dbReference type="SUPFAM" id="SSF47661">
    <property type="entry name" value="t-snare proteins"/>
    <property type="match status" value="1"/>
</dbReference>
<keyword evidence="6" id="KW-0175">Coiled coil</keyword>
<comment type="caution">
    <text evidence="10">The sequence shown here is derived from an EMBL/GenBank/DDBJ whole genome shotgun (WGS) entry which is preliminary data.</text>
</comment>
<feature type="region of interest" description="Disordered" evidence="7">
    <location>
        <begin position="29"/>
        <end position="130"/>
    </location>
</feature>
<evidence type="ECO:0000256" key="5">
    <source>
        <dbReference type="ARBA" id="ARBA00023136"/>
    </source>
</evidence>
<evidence type="ECO:0000256" key="3">
    <source>
        <dbReference type="ARBA" id="ARBA00022692"/>
    </source>
</evidence>
<comment type="similarity">
    <text evidence="2">Belongs to the syntaxin family.</text>
</comment>
<dbReference type="Gene3D" id="1.20.58.70">
    <property type="match status" value="1"/>
</dbReference>
<dbReference type="GO" id="GO:0006906">
    <property type="term" value="P:vesicle fusion"/>
    <property type="evidence" value="ECO:0007669"/>
    <property type="project" value="TreeGrafter"/>
</dbReference>
<dbReference type="AlphaFoldDB" id="A0A2C6KN94"/>
<evidence type="ECO:0000313" key="10">
    <source>
        <dbReference type="EMBL" id="PHJ21950.1"/>
    </source>
</evidence>
<dbReference type="VEuPathDB" id="ToxoDB:CSUI_004202"/>
<evidence type="ECO:0000256" key="6">
    <source>
        <dbReference type="SAM" id="Coils"/>
    </source>
</evidence>
<keyword evidence="4 8" id="KW-1133">Transmembrane helix</keyword>
<keyword evidence="11" id="KW-1185">Reference proteome</keyword>
<dbReference type="Pfam" id="PF05739">
    <property type="entry name" value="SNARE"/>
    <property type="match status" value="1"/>
</dbReference>
<evidence type="ECO:0000256" key="2">
    <source>
        <dbReference type="ARBA" id="ARBA00009063"/>
    </source>
</evidence>
<dbReference type="GO" id="GO:0031201">
    <property type="term" value="C:SNARE complex"/>
    <property type="evidence" value="ECO:0007669"/>
    <property type="project" value="TreeGrafter"/>
</dbReference>
<reference evidence="10 11" key="1">
    <citation type="journal article" date="2017" name="Int. J. Parasitol.">
        <title>The genome of the protozoan parasite Cystoisospora suis and a reverse vaccinology approach to identify vaccine candidates.</title>
        <authorList>
            <person name="Palmieri N."/>
            <person name="Shrestha A."/>
            <person name="Ruttkowski B."/>
            <person name="Beck T."/>
            <person name="Vogl C."/>
            <person name="Tomley F."/>
            <person name="Blake D.P."/>
            <person name="Joachim A."/>
        </authorList>
    </citation>
    <scope>NUCLEOTIDE SEQUENCE [LARGE SCALE GENOMIC DNA]</scope>
    <source>
        <strain evidence="10 11">Wien I</strain>
    </source>
</reference>
<dbReference type="SMART" id="SM00397">
    <property type="entry name" value="t_SNARE"/>
    <property type="match status" value="1"/>
</dbReference>
<accession>A0A2C6KN94</accession>
<dbReference type="GO" id="GO:0012505">
    <property type="term" value="C:endomembrane system"/>
    <property type="evidence" value="ECO:0007669"/>
    <property type="project" value="TreeGrafter"/>
</dbReference>
<sequence length="395" mass="44684">MQDLFNDLRATVRRQNSQLAAQMHALPLLAKGGGGGEEGKRGARGRGRGGEKVTTRRSTRMKDKASLRKSSKSSFRGGDMDEDEEEEEEDGSFLKNDRKKRGAGGSDERDLETGGVVDEGEQGGGPGDFMSEYFRQIQVLKKAIQEIGKNLEKMKSLKQEVLSATNPDEERDVSHYLNKLLDATMVMIRKTKDALKAIKESNDLFVRQYPEKISEGRIRFNMHQILSRQLQQITVECQQAETEYKTVIKKRVCRQVQIVYPEASGEEIEELVESGDLSAAMAVKMKVTGTHQSLRNAVADLQDKYRDILRLEQSVAELHQMFMELAFLVEQQGELLDQIQYNVIQAKDYTAQAEKELLQARKNQKSAKKRMCWLSVCILVIIMIVLIPVILTIVK</sequence>
<evidence type="ECO:0000313" key="11">
    <source>
        <dbReference type="Proteomes" id="UP000221165"/>
    </source>
</evidence>
<feature type="coiled-coil region" evidence="6">
    <location>
        <begin position="223"/>
        <end position="250"/>
    </location>
</feature>
<dbReference type="GO" id="GO:0005886">
    <property type="term" value="C:plasma membrane"/>
    <property type="evidence" value="ECO:0007669"/>
    <property type="project" value="TreeGrafter"/>
</dbReference>
<dbReference type="SMART" id="SM00503">
    <property type="entry name" value="SynN"/>
    <property type="match status" value="1"/>
</dbReference>
<evidence type="ECO:0000256" key="4">
    <source>
        <dbReference type="ARBA" id="ARBA00022989"/>
    </source>
</evidence>
<dbReference type="EMBL" id="MIGC01001935">
    <property type="protein sequence ID" value="PHJ21950.1"/>
    <property type="molecule type" value="Genomic_DNA"/>
</dbReference>
<comment type="subcellular location">
    <subcellularLocation>
        <location evidence="1">Membrane</location>
        <topology evidence="1">Single-pass type IV membrane protein</topology>
    </subcellularLocation>
</comment>
<dbReference type="InterPro" id="IPR000727">
    <property type="entry name" value="T_SNARE_dom"/>
</dbReference>
<dbReference type="PROSITE" id="PS50192">
    <property type="entry name" value="T_SNARE"/>
    <property type="match status" value="1"/>
</dbReference>
<gene>
    <name evidence="10" type="ORF">CSUI_004202</name>
</gene>
<dbReference type="OrthoDB" id="10255013at2759"/>
<dbReference type="GO" id="GO:0048278">
    <property type="term" value="P:vesicle docking"/>
    <property type="evidence" value="ECO:0007669"/>
    <property type="project" value="TreeGrafter"/>
</dbReference>
<evidence type="ECO:0000259" key="9">
    <source>
        <dbReference type="PROSITE" id="PS50192"/>
    </source>
</evidence>
<dbReference type="GO" id="GO:0000149">
    <property type="term" value="F:SNARE binding"/>
    <property type="evidence" value="ECO:0007669"/>
    <property type="project" value="TreeGrafter"/>
</dbReference>
<dbReference type="InterPro" id="IPR010989">
    <property type="entry name" value="SNARE"/>
</dbReference>
<feature type="compositionally biased region" description="Basic and acidic residues" evidence="7">
    <location>
        <begin position="48"/>
        <end position="66"/>
    </location>
</feature>
<dbReference type="PANTHER" id="PTHR19957:SF307">
    <property type="entry name" value="PROTEIN SSO1-RELATED"/>
    <property type="match status" value="1"/>
</dbReference>
<dbReference type="Proteomes" id="UP000221165">
    <property type="component" value="Unassembled WGS sequence"/>
</dbReference>